<evidence type="ECO:0000313" key="5">
    <source>
        <dbReference type="EMBL" id="MFD1862072.1"/>
    </source>
</evidence>
<name>A0ABW4QEU4_9BACL</name>
<evidence type="ECO:0000259" key="4">
    <source>
        <dbReference type="Pfam" id="PF02120"/>
    </source>
</evidence>
<evidence type="ECO:0000256" key="1">
    <source>
        <dbReference type="ARBA" id="ARBA00003944"/>
    </source>
</evidence>
<dbReference type="InterPro" id="IPR021136">
    <property type="entry name" value="Flagellar_hook_control-like_C"/>
</dbReference>
<accession>A0ABW4QEU4</accession>
<reference evidence="6" key="1">
    <citation type="journal article" date="2019" name="Int. J. Syst. Evol. Microbiol.">
        <title>The Global Catalogue of Microorganisms (GCM) 10K type strain sequencing project: providing services to taxonomists for standard genome sequencing and annotation.</title>
        <authorList>
            <consortium name="The Broad Institute Genomics Platform"/>
            <consortium name="The Broad Institute Genome Sequencing Center for Infectious Disease"/>
            <person name="Wu L."/>
            <person name="Ma J."/>
        </authorList>
    </citation>
    <scope>NUCLEOTIDE SEQUENCE [LARGE SCALE GENOMIC DNA]</scope>
    <source>
        <strain evidence="6">CGMCC 1.15475</strain>
    </source>
</reference>
<sequence length="442" mass="47446">MSPIDALKTTGSAAVKHVGPTAKVKTETPPETGAFSKLLSSVSNEENAQELAAPAELLAKLEEALESLGAIPLEELPPEQQELLAAMIELLTLQTAQQKIGMAGQNPDYVKPETGSPAQNGPATENQAVNMQLQQKMVELMHQIAQKVQDLQSNTNKEFAVVPIFMGVEKEYILNEPKKVNESIKILQEVVADLEKGHAQEGHAAAAKILGEAGDGLKTAAGIAAALESALPVSKMESPPVNHLRMQTEQAELQTSEAPAVRVEVVQAETPAAPLEAPKAIQPSARTEAPAPTVRMTNLADDLSGIMKNTIKLTGSGENAQIKVSIFPEHLGHLEIRLSTVDGKMAAQIFTSNLVAKEALDLQVYQLRNSLVQQGITVDRIEISQQGTGTNFNQQSEQRFAQQQQKQQAPAKNGYQRLQEETAAFVRPAPSAGTVMSVDYTI</sequence>
<comment type="caution">
    <text evidence="5">The sequence shown here is derived from an EMBL/GenBank/DDBJ whole genome shotgun (WGS) entry which is preliminary data.</text>
</comment>
<gene>
    <name evidence="5" type="ORF">ACFSDB_03980</name>
</gene>
<keyword evidence="6" id="KW-1185">Reference proteome</keyword>
<dbReference type="Gene3D" id="3.30.750.140">
    <property type="match status" value="1"/>
</dbReference>
<dbReference type="PRINTS" id="PR01007">
    <property type="entry name" value="FLGHOOKFLIK"/>
</dbReference>
<feature type="domain" description="Flagellar hook-length control protein-like C-terminal" evidence="4">
    <location>
        <begin position="316"/>
        <end position="390"/>
    </location>
</feature>
<keyword evidence="5" id="KW-0282">Flagellum</keyword>
<evidence type="ECO:0000256" key="3">
    <source>
        <dbReference type="ARBA" id="ARBA00022795"/>
    </source>
</evidence>
<dbReference type="Pfam" id="PF02120">
    <property type="entry name" value="Flg_hook"/>
    <property type="match status" value="1"/>
</dbReference>
<dbReference type="RefSeq" id="WP_204890876.1">
    <property type="nucleotide sequence ID" value="NZ_JBHUFW010000004.1"/>
</dbReference>
<keyword evidence="3" id="KW-1005">Bacterial flagellum biogenesis</keyword>
<proteinExistence type="inferred from homology"/>
<dbReference type="EMBL" id="JBHUFW010000004">
    <property type="protein sequence ID" value="MFD1862072.1"/>
    <property type="molecule type" value="Genomic_DNA"/>
</dbReference>
<dbReference type="InterPro" id="IPR001635">
    <property type="entry name" value="Flag_hook_Flik"/>
</dbReference>
<dbReference type="InterPro" id="IPR038610">
    <property type="entry name" value="FliK-like_C_sf"/>
</dbReference>
<protein>
    <submittedName>
        <fullName evidence="5">Flagellar hook-length control protein FliK</fullName>
    </submittedName>
</protein>
<organism evidence="5 6">
    <name type="scientific">Planococcus chinensis</name>
    <dbReference type="NCBI Taxonomy" id="272917"/>
    <lineage>
        <taxon>Bacteria</taxon>
        <taxon>Bacillati</taxon>
        <taxon>Bacillota</taxon>
        <taxon>Bacilli</taxon>
        <taxon>Bacillales</taxon>
        <taxon>Caryophanaceae</taxon>
        <taxon>Planococcus</taxon>
    </lineage>
</organism>
<keyword evidence="5" id="KW-0969">Cilium</keyword>
<keyword evidence="5" id="KW-0966">Cell projection</keyword>
<evidence type="ECO:0000313" key="6">
    <source>
        <dbReference type="Proteomes" id="UP001597273"/>
    </source>
</evidence>
<dbReference type="CDD" id="cd17470">
    <property type="entry name" value="T3SS_Flik_C"/>
    <property type="match status" value="1"/>
</dbReference>
<evidence type="ECO:0000256" key="2">
    <source>
        <dbReference type="ARBA" id="ARBA00009149"/>
    </source>
</evidence>
<dbReference type="Proteomes" id="UP001597273">
    <property type="component" value="Unassembled WGS sequence"/>
</dbReference>
<comment type="similarity">
    <text evidence="2">Belongs to the FliK family.</text>
</comment>
<comment type="function">
    <text evidence="1">Controls the length of the flagellar hook.</text>
</comment>